<protein>
    <submittedName>
        <fullName evidence="1">Uncharacterized protein</fullName>
    </submittedName>
</protein>
<organism evidence="1 2">
    <name type="scientific">Nostoc cf. edaphicum LEGE 07299</name>
    <dbReference type="NCBI Taxonomy" id="2777974"/>
    <lineage>
        <taxon>Bacteria</taxon>
        <taxon>Bacillati</taxon>
        <taxon>Cyanobacteriota</taxon>
        <taxon>Cyanophyceae</taxon>
        <taxon>Nostocales</taxon>
        <taxon>Nostocaceae</taxon>
        <taxon>Nostoc</taxon>
    </lineage>
</organism>
<sequence>MSATGYSVSPSLGNKLGDVYDGLRLRIKPSNPQLIIRELCPNPDACVLIKLIYEIVRSPIA</sequence>
<evidence type="ECO:0000313" key="1">
    <source>
        <dbReference type="EMBL" id="MBE9104006.1"/>
    </source>
</evidence>
<gene>
    <name evidence="1" type="ORF">IQ229_03310</name>
</gene>
<reference evidence="1 2" key="1">
    <citation type="submission" date="2020-10" db="EMBL/GenBank/DDBJ databases">
        <authorList>
            <person name="Castelo-Branco R."/>
            <person name="Eusebio N."/>
            <person name="Adriana R."/>
            <person name="Vieira A."/>
            <person name="Brugerolle De Fraissinette N."/>
            <person name="Rezende De Castro R."/>
            <person name="Schneider M.P."/>
            <person name="Vasconcelos V."/>
            <person name="Leao P.N."/>
        </authorList>
    </citation>
    <scope>NUCLEOTIDE SEQUENCE [LARGE SCALE GENOMIC DNA]</scope>
    <source>
        <strain evidence="1 2">LEGE 07299</strain>
    </source>
</reference>
<name>A0ABR9TUC0_9NOSO</name>
<dbReference type="EMBL" id="JADEXF010000065">
    <property type="protein sequence ID" value="MBE9104006.1"/>
    <property type="molecule type" value="Genomic_DNA"/>
</dbReference>
<comment type="caution">
    <text evidence="1">The sequence shown here is derived from an EMBL/GenBank/DDBJ whole genome shotgun (WGS) entry which is preliminary data.</text>
</comment>
<dbReference type="RefSeq" id="WP_194041267.1">
    <property type="nucleotide sequence ID" value="NZ_JADEXF010000065.1"/>
</dbReference>
<keyword evidence="2" id="KW-1185">Reference proteome</keyword>
<evidence type="ECO:0000313" key="2">
    <source>
        <dbReference type="Proteomes" id="UP000647836"/>
    </source>
</evidence>
<accession>A0ABR9TUC0</accession>
<dbReference type="Proteomes" id="UP000647836">
    <property type="component" value="Unassembled WGS sequence"/>
</dbReference>
<proteinExistence type="predicted"/>